<organism evidence="1 2">
    <name type="scientific">Brachionus plicatilis</name>
    <name type="common">Marine rotifer</name>
    <name type="synonym">Brachionus muelleri</name>
    <dbReference type="NCBI Taxonomy" id="10195"/>
    <lineage>
        <taxon>Eukaryota</taxon>
        <taxon>Metazoa</taxon>
        <taxon>Spiralia</taxon>
        <taxon>Gnathifera</taxon>
        <taxon>Rotifera</taxon>
        <taxon>Eurotatoria</taxon>
        <taxon>Monogononta</taxon>
        <taxon>Pseudotrocha</taxon>
        <taxon>Ploima</taxon>
        <taxon>Brachionidae</taxon>
        <taxon>Brachionus</taxon>
    </lineage>
</organism>
<protein>
    <submittedName>
        <fullName evidence="1">Uncharacterized protein</fullName>
    </submittedName>
</protein>
<keyword evidence="2" id="KW-1185">Reference proteome</keyword>
<name>A0A3M7RB31_BRAPC</name>
<evidence type="ECO:0000313" key="1">
    <source>
        <dbReference type="EMBL" id="RNA20669.1"/>
    </source>
</evidence>
<accession>A0A3M7RB31</accession>
<reference evidence="1 2" key="1">
    <citation type="journal article" date="2018" name="Sci. Rep.">
        <title>Genomic signatures of local adaptation to the degree of environmental predictability in rotifers.</title>
        <authorList>
            <person name="Franch-Gras L."/>
            <person name="Hahn C."/>
            <person name="Garcia-Roger E.M."/>
            <person name="Carmona M.J."/>
            <person name="Serra M."/>
            <person name="Gomez A."/>
        </authorList>
    </citation>
    <scope>NUCLEOTIDE SEQUENCE [LARGE SCALE GENOMIC DNA]</scope>
    <source>
        <strain evidence="1">HYR1</strain>
    </source>
</reference>
<sequence>MEFDIRYILIRNLHQSDDQWNRMTQSWPDISLAQLKESIGNVSLLVHNFGRVSYLSFKIDRNASENEFKQGKY</sequence>
<proteinExistence type="predicted"/>
<gene>
    <name evidence="1" type="ORF">BpHYR1_027761</name>
</gene>
<dbReference type="AlphaFoldDB" id="A0A3M7RB31"/>
<comment type="caution">
    <text evidence="1">The sequence shown here is derived from an EMBL/GenBank/DDBJ whole genome shotgun (WGS) entry which is preliminary data.</text>
</comment>
<dbReference type="Proteomes" id="UP000276133">
    <property type="component" value="Unassembled WGS sequence"/>
</dbReference>
<dbReference type="EMBL" id="REGN01003807">
    <property type="protein sequence ID" value="RNA20669.1"/>
    <property type="molecule type" value="Genomic_DNA"/>
</dbReference>
<evidence type="ECO:0000313" key="2">
    <source>
        <dbReference type="Proteomes" id="UP000276133"/>
    </source>
</evidence>